<gene>
    <name evidence="1" type="ORF">BHV66_04355</name>
</gene>
<organism evidence="1 2">
    <name type="scientific">Alistipes putredinis</name>
    <dbReference type="NCBI Taxonomy" id="28117"/>
    <lineage>
        <taxon>Bacteria</taxon>
        <taxon>Pseudomonadati</taxon>
        <taxon>Bacteroidota</taxon>
        <taxon>Bacteroidia</taxon>
        <taxon>Bacteroidales</taxon>
        <taxon>Rikenellaceae</taxon>
        <taxon>Alistipes</taxon>
    </lineage>
</organism>
<protein>
    <submittedName>
        <fullName evidence="1">Uncharacterized protein</fullName>
    </submittedName>
</protein>
<comment type="caution">
    <text evidence="1">The sequence shown here is derived from an EMBL/GenBank/DDBJ whole genome shotgun (WGS) entry which is preliminary data.</text>
</comment>
<accession>A0A1Q6F7M3</accession>
<evidence type="ECO:0000313" key="1">
    <source>
        <dbReference type="EMBL" id="OKY94899.1"/>
    </source>
</evidence>
<dbReference type="RefSeq" id="WP_278339167.1">
    <property type="nucleotide sequence ID" value="NZ_MNQH01000024.1"/>
</dbReference>
<dbReference type="AlphaFoldDB" id="A0A1Q6F7M3"/>
<reference evidence="1 2" key="1">
    <citation type="journal article" date="2016" name="Nat. Biotechnol.">
        <title>Measurement of bacterial replication rates in microbial communities.</title>
        <authorList>
            <person name="Brown C.T."/>
            <person name="Olm M.R."/>
            <person name="Thomas B.C."/>
            <person name="Banfield J.F."/>
        </authorList>
    </citation>
    <scope>NUCLEOTIDE SEQUENCE [LARGE SCALE GENOMIC DNA]</scope>
    <source>
        <strain evidence="1">CAG:67_53_122</strain>
    </source>
</reference>
<sequence length="161" mass="18836">MKKYILPILALLIAGCGIYLWANSISKKERLELLNGEYELVDWQIRPKSAIHADSLTMHDVPQRGERLTLQTNDNGDFRLMTESSLPVLQQLADLEWQLLYVRRTWFAWRHRVMGLYHAGEHSADVYWHRALINQKDVGITLQLPDPTNEKIGWFLILQKK</sequence>
<name>A0A1Q6F7M3_9BACT</name>
<evidence type="ECO:0000313" key="2">
    <source>
        <dbReference type="Proteomes" id="UP000187417"/>
    </source>
</evidence>
<dbReference type="EMBL" id="MNQH01000024">
    <property type="protein sequence ID" value="OKY94899.1"/>
    <property type="molecule type" value="Genomic_DNA"/>
</dbReference>
<proteinExistence type="predicted"/>
<dbReference type="Proteomes" id="UP000187417">
    <property type="component" value="Unassembled WGS sequence"/>
</dbReference>
<dbReference type="PROSITE" id="PS51257">
    <property type="entry name" value="PROKAR_LIPOPROTEIN"/>
    <property type="match status" value="1"/>
</dbReference>